<organism evidence="2 3">
    <name type="scientific">Chelonia mydas</name>
    <name type="common">Green sea-turtle</name>
    <name type="synonym">Chelonia agassizi</name>
    <dbReference type="NCBI Taxonomy" id="8469"/>
    <lineage>
        <taxon>Eukaryota</taxon>
        <taxon>Metazoa</taxon>
        <taxon>Chordata</taxon>
        <taxon>Craniata</taxon>
        <taxon>Vertebrata</taxon>
        <taxon>Euteleostomi</taxon>
        <taxon>Archelosauria</taxon>
        <taxon>Testudinata</taxon>
        <taxon>Testudines</taxon>
        <taxon>Cryptodira</taxon>
        <taxon>Durocryptodira</taxon>
        <taxon>Americhelydia</taxon>
        <taxon>Chelonioidea</taxon>
        <taxon>Cheloniidae</taxon>
        <taxon>Chelonia</taxon>
    </lineage>
</organism>
<evidence type="ECO:0000256" key="1">
    <source>
        <dbReference type="SAM" id="MobiDB-lite"/>
    </source>
</evidence>
<name>M7BBL6_CHEMY</name>
<protein>
    <submittedName>
        <fullName evidence="2">Uncharacterized protein</fullName>
    </submittedName>
</protein>
<keyword evidence="3" id="KW-1185">Reference proteome</keyword>
<sequence>MGNHSQWELWGGTRRQGQRSRLPNPTPEATAGHAGHFWEQRWARAGREPALAPLHTAAIPELLEGLSTLTVDRCCSDRCTEGRFSGSSEDPLNQPLITLPSTPILHWNQKHKSTGEFLPLTQCGVNTAISRPKCPFGKRMCPIPSCAGHRGYIGVCGRTALSAFSTQMFLREQSEAEGKEGR</sequence>
<evidence type="ECO:0000313" key="3">
    <source>
        <dbReference type="Proteomes" id="UP000031443"/>
    </source>
</evidence>
<gene>
    <name evidence="2" type="ORF">UY3_08145</name>
</gene>
<dbReference type="AlphaFoldDB" id="M7BBL6"/>
<accession>M7BBL6</accession>
<dbReference type="EMBL" id="KB532021">
    <property type="protein sequence ID" value="EMP34569.1"/>
    <property type="molecule type" value="Genomic_DNA"/>
</dbReference>
<reference evidence="3" key="1">
    <citation type="journal article" date="2013" name="Nat. Genet.">
        <title>The draft genomes of soft-shell turtle and green sea turtle yield insights into the development and evolution of the turtle-specific body plan.</title>
        <authorList>
            <person name="Wang Z."/>
            <person name="Pascual-Anaya J."/>
            <person name="Zadissa A."/>
            <person name="Li W."/>
            <person name="Niimura Y."/>
            <person name="Huang Z."/>
            <person name="Li C."/>
            <person name="White S."/>
            <person name="Xiong Z."/>
            <person name="Fang D."/>
            <person name="Wang B."/>
            <person name="Ming Y."/>
            <person name="Chen Y."/>
            <person name="Zheng Y."/>
            <person name="Kuraku S."/>
            <person name="Pignatelli M."/>
            <person name="Herrero J."/>
            <person name="Beal K."/>
            <person name="Nozawa M."/>
            <person name="Li Q."/>
            <person name="Wang J."/>
            <person name="Zhang H."/>
            <person name="Yu L."/>
            <person name="Shigenobu S."/>
            <person name="Wang J."/>
            <person name="Liu J."/>
            <person name="Flicek P."/>
            <person name="Searle S."/>
            <person name="Wang J."/>
            <person name="Kuratani S."/>
            <person name="Yin Y."/>
            <person name="Aken B."/>
            <person name="Zhang G."/>
            <person name="Irie N."/>
        </authorList>
    </citation>
    <scope>NUCLEOTIDE SEQUENCE [LARGE SCALE GENOMIC DNA]</scope>
</reference>
<evidence type="ECO:0000313" key="2">
    <source>
        <dbReference type="EMBL" id="EMP34569.1"/>
    </source>
</evidence>
<proteinExistence type="predicted"/>
<dbReference type="Proteomes" id="UP000031443">
    <property type="component" value="Unassembled WGS sequence"/>
</dbReference>
<feature type="region of interest" description="Disordered" evidence="1">
    <location>
        <begin position="1"/>
        <end position="32"/>
    </location>
</feature>